<dbReference type="InterPro" id="IPR029063">
    <property type="entry name" value="SAM-dependent_MTases_sf"/>
</dbReference>
<protein>
    <recommendedName>
        <fullName evidence="1">site-specific DNA-methyltransferase (adenine-specific)</fullName>
        <ecNumber evidence="1">2.1.1.72</ecNumber>
    </recommendedName>
</protein>
<evidence type="ECO:0000256" key="2">
    <source>
        <dbReference type="ARBA" id="ARBA00022603"/>
    </source>
</evidence>
<evidence type="ECO:0000259" key="9">
    <source>
        <dbReference type="Pfam" id="PF12950"/>
    </source>
</evidence>
<dbReference type="PANTHER" id="PTHR33841:SF1">
    <property type="entry name" value="DNA METHYLTRANSFERASE A"/>
    <property type="match status" value="1"/>
</dbReference>
<sequence length="1123" mass="128723">MPQPSHHRLFQDKTLSQALKGFLFPADICDRHQNLLRWVQALDSGTLDAVKETSLHGDFLRDVFQDALGYRSVIGGAGHQWELHAEQTISDGGGSADGALGFFNAVTKQKGGKQLEGRVIAPIELKGVKNDLDRATLGRKESAVDQGWRYANYTADCRWVLVSNYREIRLYQTSKTPAYYEVFRLKDLEDLEQFRLFYFVLCRQNFLPPSADPKARSVIDQLLVESGKAEVAITKTLYAEYKQVRLNLARHFRATGPTDLADRDIALIEKAQKTLDRVLFIAFCEDKDLLPKETLKQAHDHQDPYNPHPIWENYKAVFRAVDQGNPALAIPGYNGGLFKHDPLLDEQLQVSDILCTQLKKLARYDFDSEVSVNILGHIFEQSVSDLEELRSLSAGETYDQKKGQRKTQGVYYTPAFITQYIVGVALGGYLERKEKALWHEIGIDQIRANAHVQRRKAEIEFWERYRDEVLVKTRVIDPACGSGAFLIAAFDYLNNEYERVNEQLAALKTADDTGEFVGQRSLFDLTKTILNQNLYGVDLSPESVEITKLSLWLKTAERGRQLTYDNIKVGNSIVADPAVAPRAFDWQSEFAEVFADGGFDVVIGNPPYVRQELLTPFKPYLQRHYAAYDGVADLYVYFYEKGLKILRPNGVLSYIVTNKWLRAGYGEPLRKFFAENSVFEQIIDFGHAPIFQDAEVFPCIVAVRKPLAKAWKVARKQEPEAPVQACLITRESLENINLPQHVNQEGYEVPWSRFTSESWSLESPAVDKLIQKIRNNGTQLKDFCKISPFYGIKTGFNEAFLIDGETRKDLTEVEPQSNIIIKPYLRGRDIKRWSPDWQELWIILLKSSANYQWPWSACQTTEESEEVFKSSYPGIYEHMKLHEDKLKKRADQGVFWWELRSCSYYDIFEKEKIVWKDLSTYSEFCHDNSGLFTNDLCFFIPCDSLWVVATLNSSVMWYYLFRNTIHGANETLRLKSIYTEIIPIAPPTDEIRAEVEPAVQQLIEFTKANQQATREMLDWFRVEHGIDKAGNKLSDFATLAIDDFLQEVKKRRPKGAGNLGPKDLKTLSDAYGDYALPIQQRRRDGLVLEHRISELVNQAYGLTLEEIDLMWKTAPPRMPFSRP</sequence>
<dbReference type="GO" id="GO:0004519">
    <property type="term" value="F:endonuclease activity"/>
    <property type="evidence" value="ECO:0007669"/>
    <property type="project" value="UniProtKB-KW"/>
</dbReference>
<proteinExistence type="predicted"/>
<keyword evidence="4" id="KW-0949">S-adenosyl-L-methionine</keyword>
<keyword evidence="5" id="KW-0680">Restriction system</keyword>
<dbReference type="PANTHER" id="PTHR33841">
    <property type="entry name" value="DNA METHYLTRANSFERASE YEEA-RELATED"/>
    <property type="match status" value="1"/>
</dbReference>
<dbReference type="GO" id="GO:0003677">
    <property type="term" value="F:DNA binding"/>
    <property type="evidence" value="ECO:0007669"/>
    <property type="project" value="UniProtKB-KW"/>
</dbReference>
<feature type="domain" description="Type II methyltransferase M.TaqI-like" evidence="8">
    <location>
        <begin position="532"/>
        <end position="691"/>
    </location>
</feature>
<dbReference type="GO" id="GO:0009307">
    <property type="term" value="P:DNA restriction-modification system"/>
    <property type="evidence" value="ECO:0007669"/>
    <property type="project" value="UniProtKB-KW"/>
</dbReference>
<evidence type="ECO:0000256" key="7">
    <source>
        <dbReference type="ARBA" id="ARBA00047942"/>
    </source>
</evidence>
<dbReference type="PRINTS" id="PR00507">
    <property type="entry name" value="N12N6MTFRASE"/>
</dbReference>
<comment type="caution">
    <text evidence="10">The sequence shown here is derived from an EMBL/GenBank/DDBJ whole genome shotgun (WGS) entry which is preliminary data.</text>
</comment>
<evidence type="ECO:0000313" key="11">
    <source>
        <dbReference type="Proteomes" id="UP000249081"/>
    </source>
</evidence>
<keyword evidence="2" id="KW-0489">Methyltransferase</keyword>
<dbReference type="Gene3D" id="3.40.50.150">
    <property type="entry name" value="Vaccinia Virus protein VP39"/>
    <property type="match status" value="1"/>
</dbReference>
<dbReference type="InterPro" id="IPR025931">
    <property type="entry name" value="TaqI_C"/>
</dbReference>
<dbReference type="EC" id="2.1.1.72" evidence="1"/>
<gene>
    <name evidence="10" type="ORF">DCF17_19445</name>
</gene>
<dbReference type="AlphaFoldDB" id="A0A2W4VUR6"/>
<dbReference type="EMBL" id="QBMN01000186">
    <property type="protein sequence ID" value="PZO35077.1"/>
    <property type="molecule type" value="Genomic_DNA"/>
</dbReference>
<dbReference type="Proteomes" id="UP000249081">
    <property type="component" value="Unassembled WGS sequence"/>
</dbReference>
<evidence type="ECO:0000259" key="8">
    <source>
        <dbReference type="Pfam" id="PF07669"/>
    </source>
</evidence>
<keyword evidence="10" id="KW-0255">Endonuclease</keyword>
<evidence type="ECO:0000256" key="6">
    <source>
        <dbReference type="ARBA" id="ARBA00023125"/>
    </source>
</evidence>
<dbReference type="GO" id="GO:0032259">
    <property type="term" value="P:methylation"/>
    <property type="evidence" value="ECO:0007669"/>
    <property type="project" value="UniProtKB-KW"/>
</dbReference>
<accession>A0A2W4VUR6</accession>
<reference evidence="11" key="1">
    <citation type="submission" date="2018-04" db="EMBL/GenBank/DDBJ databases">
        <authorList>
            <person name="Cornet L."/>
        </authorList>
    </citation>
    <scope>NUCLEOTIDE SEQUENCE [LARGE SCALE GENOMIC DNA]</scope>
</reference>
<comment type="catalytic activity">
    <reaction evidence="7">
        <text>a 2'-deoxyadenosine in DNA + S-adenosyl-L-methionine = an N(6)-methyl-2'-deoxyadenosine in DNA + S-adenosyl-L-homocysteine + H(+)</text>
        <dbReference type="Rhea" id="RHEA:15197"/>
        <dbReference type="Rhea" id="RHEA-COMP:12418"/>
        <dbReference type="Rhea" id="RHEA-COMP:12419"/>
        <dbReference type="ChEBI" id="CHEBI:15378"/>
        <dbReference type="ChEBI" id="CHEBI:57856"/>
        <dbReference type="ChEBI" id="CHEBI:59789"/>
        <dbReference type="ChEBI" id="CHEBI:90615"/>
        <dbReference type="ChEBI" id="CHEBI:90616"/>
        <dbReference type="EC" id="2.1.1.72"/>
    </reaction>
</comment>
<dbReference type="CDD" id="cd02440">
    <property type="entry name" value="AdoMet_MTases"/>
    <property type="match status" value="1"/>
</dbReference>
<evidence type="ECO:0000256" key="3">
    <source>
        <dbReference type="ARBA" id="ARBA00022679"/>
    </source>
</evidence>
<reference evidence="10 11" key="2">
    <citation type="submission" date="2018-06" db="EMBL/GenBank/DDBJ databases">
        <title>Metagenomic assembly of (sub)arctic Cyanobacteria and their associated microbiome from non-axenic cultures.</title>
        <authorList>
            <person name="Baurain D."/>
        </authorList>
    </citation>
    <scope>NUCLEOTIDE SEQUENCE [LARGE SCALE GENOMIC DNA]</scope>
    <source>
        <strain evidence="10">ULC041bin1</strain>
    </source>
</reference>
<evidence type="ECO:0000313" key="10">
    <source>
        <dbReference type="EMBL" id="PZO35077.1"/>
    </source>
</evidence>
<evidence type="ECO:0000256" key="4">
    <source>
        <dbReference type="ARBA" id="ARBA00022691"/>
    </source>
</evidence>
<dbReference type="GO" id="GO:0009007">
    <property type="term" value="F:site-specific DNA-methyltransferase (adenine-specific) activity"/>
    <property type="evidence" value="ECO:0007669"/>
    <property type="project" value="UniProtKB-EC"/>
</dbReference>
<dbReference type="PROSITE" id="PS00092">
    <property type="entry name" value="N6_MTASE"/>
    <property type="match status" value="1"/>
</dbReference>
<dbReference type="Pfam" id="PF07669">
    <property type="entry name" value="Eco57I"/>
    <property type="match status" value="1"/>
</dbReference>
<evidence type="ECO:0000256" key="5">
    <source>
        <dbReference type="ARBA" id="ARBA00022747"/>
    </source>
</evidence>
<dbReference type="InterPro" id="IPR050953">
    <property type="entry name" value="N4_N6_ade-DNA_methylase"/>
</dbReference>
<evidence type="ECO:0000256" key="1">
    <source>
        <dbReference type="ARBA" id="ARBA00011900"/>
    </source>
</evidence>
<feature type="domain" description="TaqI-like C-terminal specificity" evidence="9">
    <location>
        <begin position="822"/>
        <end position="984"/>
    </location>
</feature>
<keyword evidence="3" id="KW-0808">Transferase</keyword>
<dbReference type="Pfam" id="PF12950">
    <property type="entry name" value="TaqI_C"/>
    <property type="match status" value="1"/>
</dbReference>
<keyword evidence="10" id="KW-0378">Hydrolase</keyword>
<keyword evidence="10" id="KW-0540">Nuclease</keyword>
<dbReference type="InterPro" id="IPR011639">
    <property type="entry name" value="MethylTrfase_TaqI-like_dom"/>
</dbReference>
<dbReference type="InterPro" id="IPR002052">
    <property type="entry name" value="DNA_methylase_N6_adenine_CS"/>
</dbReference>
<keyword evidence="6" id="KW-0238">DNA-binding</keyword>
<organism evidence="10 11">
    <name type="scientific">Shackletoniella antarctica</name>
    <dbReference type="NCBI Taxonomy" id="268115"/>
    <lineage>
        <taxon>Bacteria</taxon>
        <taxon>Bacillati</taxon>
        <taxon>Cyanobacteriota</taxon>
        <taxon>Cyanophyceae</taxon>
        <taxon>Oculatellales</taxon>
        <taxon>Oculatellaceae</taxon>
        <taxon>Shackletoniella</taxon>
    </lineage>
</organism>
<dbReference type="SUPFAM" id="SSF53335">
    <property type="entry name" value="S-adenosyl-L-methionine-dependent methyltransferases"/>
    <property type="match status" value="1"/>
</dbReference>
<name>A0A2W4VUR6_9CYAN</name>